<dbReference type="Proteomes" id="UP000808337">
    <property type="component" value="Unassembled WGS sequence"/>
</dbReference>
<comment type="caution">
    <text evidence="2">The sequence shown here is derived from an EMBL/GenBank/DDBJ whole genome shotgun (WGS) entry which is preliminary data.</text>
</comment>
<evidence type="ECO:0000256" key="1">
    <source>
        <dbReference type="SAM" id="Phobius"/>
    </source>
</evidence>
<feature type="transmembrane region" description="Helical" evidence="1">
    <location>
        <begin position="87"/>
        <end position="111"/>
    </location>
</feature>
<evidence type="ECO:0000313" key="3">
    <source>
        <dbReference type="Proteomes" id="UP000808337"/>
    </source>
</evidence>
<evidence type="ECO:0000313" key="2">
    <source>
        <dbReference type="EMBL" id="MBK9984390.1"/>
    </source>
</evidence>
<gene>
    <name evidence="2" type="ORF">IPP15_18820</name>
</gene>
<proteinExistence type="predicted"/>
<name>A0A9D7SW70_9BACT</name>
<dbReference type="AlphaFoldDB" id="A0A9D7SW70"/>
<sequence>MKTNPMISFLLMIIGVTGLGFIAPWWAAAIWIVVIASITRLNKKQAILSGSFAFGLVWLAMALYMSLHDDAKIISKTGALLGGLSTPLMFAVTFVLAFVTGLLSGWLGSALGQTFFPRKSEIVSPEK</sequence>
<dbReference type="EMBL" id="JADKGY010000029">
    <property type="protein sequence ID" value="MBK9984390.1"/>
    <property type="molecule type" value="Genomic_DNA"/>
</dbReference>
<keyword evidence="1" id="KW-0472">Membrane</keyword>
<feature type="transmembrane region" description="Helical" evidence="1">
    <location>
        <begin position="46"/>
        <end position="67"/>
    </location>
</feature>
<organism evidence="2 3">
    <name type="scientific">Candidatus Opimibacter skivensis</name>
    <dbReference type="NCBI Taxonomy" id="2982028"/>
    <lineage>
        <taxon>Bacteria</taxon>
        <taxon>Pseudomonadati</taxon>
        <taxon>Bacteroidota</taxon>
        <taxon>Saprospiria</taxon>
        <taxon>Saprospirales</taxon>
        <taxon>Saprospiraceae</taxon>
        <taxon>Candidatus Opimibacter</taxon>
    </lineage>
</organism>
<keyword evidence="1" id="KW-1133">Transmembrane helix</keyword>
<protein>
    <submittedName>
        <fullName evidence="2">Uncharacterized protein</fullName>
    </submittedName>
</protein>
<reference evidence="2 3" key="1">
    <citation type="submission" date="2020-10" db="EMBL/GenBank/DDBJ databases">
        <title>Connecting structure to function with the recovery of over 1000 high-quality activated sludge metagenome-assembled genomes encoding full-length rRNA genes using long-read sequencing.</title>
        <authorList>
            <person name="Singleton C.M."/>
            <person name="Petriglieri F."/>
            <person name="Kristensen J.M."/>
            <person name="Kirkegaard R.H."/>
            <person name="Michaelsen T.Y."/>
            <person name="Andersen M.H."/>
            <person name="Karst S.M."/>
            <person name="Dueholm M.S."/>
            <person name="Nielsen P.H."/>
            <person name="Albertsen M."/>
        </authorList>
    </citation>
    <scope>NUCLEOTIDE SEQUENCE [LARGE SCALE GENOMIC DNA]</scope>
    <source>
        <strain evidence="2">Ribe_18-Q3-R11-54_MAXAC.273</strain>
    </source>
</reference>
<feature type="transmembrane region" description="Helical" evidence="1">
    <location>
        <begin position="6"/>
        <end position="34"/>
    </location>
</feature>
<keyword evidence="1" id="KW-0812">Transmembrane</keyword>
<accession>A0A9D7SW70</accession>